<evidence type="ECO:0000313" key="2">
    <source>
        <dbReference type="EMBL" id="EPE28323.1"/>
    </source>
</evidence>
<dbReference type="AlphaFoldDB" id="S3DPG3"/>
<feature type="region of interest" description="Disordered" evidence="1">
    <location>
        <begin position="81"/>
        <end position="106"/>
    </location>
</feature>
<keyword evidence="3" id="KW-1185">Reference proteome</keyword>
<feature type="compositionally biased region" description="Basic and acidic residues" evidence="1">
    <location>
        <begin position="81"/>
        <end position="97"/>
    </location>
</feature>
<dbReference type="Proteomes" id="UP000016922">
    <property type="component" value="Unassembled WGS sequence"/>
</dbReference>
<evidence type="ECO:0000256" key="1">
    <source>
        <dbReference type="SAM" id="MobiDB-lite"/>
    </source>
</evidence>
<organism evidence="2 3">
    <name type="scientific">Glarea lozoyensis (strain ATCC 20868 / MF5171)</name>
    <dbReference type="NCBI Taxonomy" id="1116229"/>
    <lineage>
        <taxon>Eukaryota</taxon>
        <taxon>Fungi</taxon>
        <taxon>Dikarya</taxon>
        <taxon>Ascomycota</taxon>
        <taxon>Pezizomycotina</taxon>
        <taxon>Leotiomycetes</taxon>
        <taxon>Helotiales</taxon>
        <taxon>Helotiaceae</taxon>
        <taxon>Glarea</taxon>
    </lineage>
</organism>
<dbReference type="RefSeq" id="XP_008084231.1">
    <property type="nucleotide sequence ID" value="XM_008086040.1"/>
</dbReference>
<accession>S3DPG3</accession>
<proteinExistence type="predicted"/>
<dbReference type="EMBL" id="KE145368">
    <property type="protein sequence ID" value="EPE28323.1"/>
    <property type="molecule type" value="Genomic_DNA"/>
</dbReference>
<gene>
    <name evidence="2" type="ORF">GLAREA_09443</name>
</gene>
<reference evidence="2 3" key="1">
    <citation type="journal article" date="2013" name="BMC Genomics">
        <title>Genomics-driven discovery of the pneumocandin biosynthetic gene cluster in the fungus Glarea lozoyensis.</title>
        <authorList>
            <person name="Chen L."/>
            <person name="Yue Q."/>
            <person name="Zhang X."/>
            <person name="Xiang M."/>
            <person name="Wang C."/>
            <person name="Li S."/>
            <person name="Che Y."/>
            <person name="Ortiz-Lopez F.J."/>
            <person name="Bills G.F."/>
            <person name="Liu X."/>
            <person name="An Z."/>
        </authorList>
    </citation>
    <scope>NUCLEOTIDE SEQUENCE [LARGE SCALE GENOMIC DNA]</scope>
    <source>
        <strain evidence="3">ATCC 20868 / MF5171</strain>
    </source>
</reference>
<sequence length="106" mass="12674">MNMLLVELKDEEKSWLGCWTKETKDAVRPLEVDVVIIEPNMTILNKVVTKLSQTRSKTWMDERYPARITLEDECLRYNSFDRSEEGKKREEKKKEWFEEPAVDDFS</sequence>
<dbReference type="HOGENOM" id="CLU_2223539_0_0_1"/>
<dbReference type="GeneID" id="19468491"/>
<name>S3DPG3_GLAL2</name>
<dbReference type="KEGG" id="glz:GLAREA_09443"/>
<protein>
    <submittedName>
        <fullName evidence="2">Uncharacterized protein</fullName>
    </submittedName>
</protein>
<evidence type="ECO:0000313" key="3">
    <source>
        <dbReference type="Proteomes" id="UP000016922"/>
    </source>
</evidence>